<dbReference type="PANTHER" id="PTHR21068:SF43">
    <property type="entry name" value="SPARTIN"/>
    <property type="match status" value="1"/>
</dbReference>
<organism evidence="2 3">
    <name type="scientific">Cardamine amara subsp. amara</name>
    <dbReference type="NCBI Taxonomy" id="228776"/>
    <lineage>
        <taxon>Eukaryota</taxon>
        <taxon>Viridiplantae</taxon>
        <taxon>Streptophyta</taxon>
        <taxon>Embryophyta</taxon>
        <taxon>Tracheophyta</taxon>
        <taxon>Spermatophyta</taxon>
        <taxon>Magnoliopsida</taxon>
        <taxon>eudicotyledons</taxon>
        <taxon>Gunneridae</taxon>
        <taxon>Pentapetalae</taxon>
        <taxon>rosids</taxon>
        <taxon>malvids</taxon>
        <taxon>Brassicales</taxon>
        <taxon>Brassicaceae</taxon>
        <taxon>Cardamineae</taxon>
        <taxon>Cardamine</taxon>
    </lineage>
</organism>
<name>A0ABD0ZYX2_CARAN</name>
<comment type="caution">
    <text evidence="2">The sequence shown here is derived from an EMBL/GenBank/DDBJ whole genome shotgun (WGS) entry which is preliminary data.</text>
</comment>
<dbReference type="AlphaFoldDB" id="A0ABD0ZYX2"/>
<evidence type="ECO:0000313" key="3">
    <source>
        <dbReference type="Proteomes" id="UP001558713"/>
    </source>
</evidence>
<dbReference type="InterPro" id="IPR045036">
    <property type="entry name" value="Spartin-like"/>
</dbReference>
<protein>
    <submittedName>
        <fullName evidence="2">Senescence/dehydration-associated protein</fullName>
    </submittedName>
</protein>
<proteinExistence type="predicted"/>
<sequence length="113" mass="12459">MIASGSGQLIRGILWCGDVTMEELKRGNEVMKNRLSRAEKEKDVSPETLRRIKRVKRVTQMTEKVATDVLSSVVKVSGLITGSLANSKAGKSFLASCPERLFSHSRIPHGFSK</sequence>
<gene>
    <name evidence="2" type="ORF">V5N11_013005</name>
</gene>
<dbReference type="Pfam" id="PF06911">
    <property type="entry name" value="Senescence"/>
    <property type="match status" value="1"/>
</dbReference>
<dbReference type="PANTHER" id="PTHR21068">
    <property type="entry name" value="SPARTIN"/>
    <property type="match status" value="1"/>
</dbReference>
<dbReference type="InterPro" id="IPR009686">
    <property type="entry name" value="Senescence/spartin_C"/>
</dbReference>
<evidence type="ECO:0000313" key="2">
    <source>
        <dbReference type="EMBL" id="KAL1199737.1"/>
    </source>
</evidence>
<dbReference type="EMBL" id="JBANAX010000637">
    <property type="protein sequence ID" value="KAL1199737.1"/>
    <property type="molecule type" value="Genomic_DNA"/>
</dbReference>
<evidence type="ECO:0000259" key="1">
    <source>
        <dbReference type="Pfam" id="PF06911"/>
    </source>
</evidence>
<feature type="domain" description="Senescence" evidence="1">
    <location>
        <begin position="2"/>
        <end position="88"/>
    </location>
</feature>
<accession>A0ABD0ZYX2</accession>
<reference evidence="2 3" key="1">
    <citation type="submission" date="2024-04" db="EMBL/GenBank/DDBJ databases">
        <title>Genome assembly C_amara_ONT_v2.</title>
        <authorList>
            <person name="Yant L."/>
            <person name="Moore C."/>
            <person name="Slenker M."/>
        </authorList>
    </citation>
    <scope>NUCLEOTIDE SEQUENCE [LARGE SCALE GENOMIC DNA]</scope>
    <source>
        <tissue evidence="2">Leaf</tissue>
    </source>
</reference>
<dbReference type="Proteomes" id="UP001558713">
    <property type="component" value="Unassembled WGS sequence"/>
</dbReference>
<keyword evidence="3" id="KW-1185">Reference proteome</keyword>